<proteinExistence type="predicted"/>
<dbReference type="AlphaFoldDB" id="A0A0F4ZB76"/>
<evidence type="ECO:0000256" key="1">
    <source>
        <dbReference type="ARBA" id="ARBA00022898"/>
    </source>
</evidence>
<dbReference type="PANTHER" id="PTHR43092:SF2">
    <property type="entry name" value="HERCYNYLCYSTEINE SULFOXIDE LYASE"/>
    <property type="match status" value="1"/>
</dbReference>
<dbReference type="Pfam" id="PF00266">
    <property type="entry name" value="Aminotran_5"/>
    <property type="match status" value="1"/>
</dbReference>
<dbReference type="OrthoDB" id="5978656at2759"/>
<organism evidence="3 4">
    <name type="scientific">Thielaviopsis punctulata</name>
    <dbReference type="NCBI Taxonomy" id="72032"/>
    <lineage>
        <taxon>Eukaryota</taxon>
        <taxon>Fungi</taxon>
        <taxon>Dikarya</taxon>
        <taxon>Ascomycota</taxon>
        <taxon>Pezizomycotina</taxon>
        <taxon>Sordariomycetes</taxon>
        <taxon>Hypocreomycetidae</taxon>
        <taxon>Microascales</taxon>
        <taxon>Ceratocystidaceae</taxon>
        <taxon>Thielaviopsis</taxon>
    </lineage>
</organism>
<dbReference type="PANTHER" id="PTHR43092">
    <property type="entry name" value="L-CYSTEINE DESULFHYDRASE"/>
    <property type="match status" value="1"/>
</dbReference>
<comment type="caution">
    <text evidence="3">The sequence shown here is derived from an EMBL/GenBank/DDBJ whole genome shotgun (WGS) entry which is preliminary data.</text>
</comment>
<keyword evidence="1" id="KW-0663">Pyridoxal phosphate</keyword>
<accession>A0A0F4ZB76</accession>
<sequence length="454" mass="50228">MTSLPINTKTDDLSDLPVANFGKHLQSAFLQDSSYRNLNHGSFGTFPRAMQAKLREFQDLSEARPDPFLRYDITPHLTASREAVAKILNAPVDTVVFCSNATTGINIVLRNLTWNDDCKDEVLYFNTIYGACGKTIDYVVDTSYGHVSSRGIPIEYPCEDDEIVASFYKAVEASKAAGKRPKLCVFDVVTSLPGVRFPFEKLAAACKDLGIMSFVDGAQGIGMVKIDIGTLDPDFFISNCHKWLHVPRGCCVLHVAFRNQDLMVSTMPTSHGYIPKSGDRYSPLPPSSQSRFIANFSYVGTIDMSPFLCVKHSIDWRQDVLGGEDKILAYQRTLANTGGQKAADILGTYVLQNKAGSLTDCAMVNVALPLWAGKPEEAPEGTTVLASEDVSKALNWMSTTLIRDYKTFLPVFVHAGRVWSRISAQVYLDMEDFEYAGQTLKTLCERVIKGEYKV</sequence>
<dbReference type="InterPro" id="IPR015421">
    <property type="entry name" value="PyrdxlP-dep_Trfase_major"/>
</dbReference>
<evidence type="ECO:0000313" key="4">
    <source>
        <dbReference type="Proteomes" id="UP000033483"/>
    </source>
</evidence>
<gene>
    <name evidence="3" type="ORF">TD95_000496</name>
</gene>
<evidence type="ECO:0000259" key="2">
    <source>
        <dbReference type="Pfam" id="PF00266"/>
    </source>
</evidence>
<evidence type="ECO:0000313" key="3">
    <source>
        <dbReference type="EMBL" id="KKA27386.1"/>
    </source>
</evidence>
<feature type="domain" description="Aminotransferase class V" evidence="2">
    <location>
        <begin position="72"/>
        <end position="257"/>
    </location>
</feature>
<reference evidence="3 4" key="1">
    <citation type="submission" date="2015-03" db="EMBL/GenBank/DDBJ databases">
        <authorList>
            <person name="Radwan O."/>
            <person name="Al-Naeli F.A."/>
            <person name="Rendon G.A."/>
            <person name="Fields C."/>
        </authorList>
    </citation>
    <scope>NUCLEOTIDE SEQUENCE [LARGE SCALE GENOMIC DNA]</scope>
    <source>
        <strain evidence="3">CR-DP1</strain>
    </source>
</reference>
<dbReference type="Proteomes" id="UP000033483">
    <property type="component" value="Unassembled WGS sequence"/>
</dbReference>
<keyword evidence="4" id="KW-1185">Reference proteome</keyword>
<dbReference type="SUPFAM" id="SSF53383">
    <property type="entry name" value="PLP-dependent transferases"/>
    <property type="match status" value="1"/>
</dbReference>
<dbReference type="EMBL" id="LAEV01001761">
    <property type="protein sequence ID" value="KKA27386.1"/>
    <property type="molecule type" value="Genomic_DNA"/>
</dbReference>
<name>A0A0F4ZB76_9PEZI</name>
<dbReference type="InterPro" id="IPR000192">
    <property type="entry name" value="Aminotrans_V_dom"/>
</dbReference>
<dbReference type="Gene3D" id="3.40.640.10">
    <property type="entry name" value="Type I PLP-dependent aspartate aminotransferase-like (Major domain)"/>
    <property type="match status" value="1"/>
</dbReference>
<protein>
    <recommendedName>
        <fullName evidence="2">Aminotransferase class V domain-containing protein</fullName>
    </recommendedName>
</protein>
<dbReference type="InterPro" id="IPR015424">
    <property type="entry name" value="PyrdxlP-dep_Trfase"/>
</dbReference>